<keyword evidence="2 7" id="KW-0813">Transport</keyword>
<dbReference type="InterPro" id="IPR026015">
    <property type="entry name" value="ATP_synth_OSCP/delta_N_sf"/>
</dbReference>
<evidence type="ECO:0000256" key="7">
    <source>
        <dbReference type="HAMAP-Rule" id="MF_01416"/>
    </source>
</evidence>
<dbReference type="SUPFAM" id="SSF47928">
    <property type="entry name" value="N-terminal domain of the delta subunit of the F1F0-ATP synthase"/>
    <property type="match status" value="1"/>
</dbReference>
<evidence type="ECO:0000256" key="3">
    <source>
        <dbReference type="ARBA" id="ARBA00022781"/>
    </source>
</evidence>
<dbReference type="Gene3D" id="1.10.520.20">
    <property type="entry name" value="N-terminal domain of the delta subunit of the F1F0-ATP synthase"/>
    <property type="match status" value="1"/>
</dbReference>
<comment type="function">
    <text evidence="7">F(1)F(0) ATP synthase produces ATP from ADP in the presence of a proton or sodium gradient. F-type ATPases consist of two structural domains, F(1) containing the extramembraneous catalytic core and F(0) containing the membrane proton channel, linked together by a central stalk and a peripheral stalk. During catalysis, ATP synthesis in the catalytic domain of F(1) is coupled via a rotary mechanism of the central stalk subunits to proton translocation.</text>
</comment>
<dbReference type="Proteomes" id="UP001546774">
    <property type="component" value="Unassembled WGS sequence"/>
</dbReference>
<dbReference type="NCBIfam" id="TIGR01145">
    <property type="entry name" value="ATP_synt_delta"/>
    <property type="match status" value="1"/>
</dbReference>
<keyword evidence="4 7" id="KW-0406">Ion transport</keyword>
<reference evidence="8" key="1">
    <citation type="submission" date="2024-03" db="EMBL/GenBank/DDBJ databases">
        <title>Human intestinal bacterial collection.</title>
        <authorList>
            <person name="Pauvert C."/>
            <person name="Hitch T.C.A."/>
            <person name="Clavel T."/>
        </authorList>
    </citation>
    <scope>NUCLEOTIDE SEQUENCE [LARGE SCALE GENOMIC DNA]</scope>
    <source>
        <strain evidence="8">CLA-AA-H89B</strain>
    </source>
</reference>
<evidence type="ECO:0000256" key="2">
    <source>
        <dbReference type="ARBA" id="ARBA00022448"/>
    </source>
</evidence>
<gene>
    <name evidence="7 8" type="primary">atpH</name>
    <name evidence="8" type="ORF">WMO37_12020</name>
</gene>
<dbReference type="PANTHER" id="PTHR11910">
    <property type="entry name" value="ATP SYNTHASE DELTA CHAIN"/>
    <property type="match status" value="1"/>
</dbReference>
<evidence type="ECO:0000313" key="9">
    <source>
        <dbReference type="Proteomes" id="UP001546774"/>
    </source>
</evidence>
<dbReference type="PRINTS" id="PR00125">
    <property type="entry name" value="ATPASEDELTA"/>
</dbReference>
<comment type="subcellular location">
    <subcellularLocation>
        <location evidence="7">Cell membrane</location>
        <topology evidence="7">Peripheral membrane protein</topology>
    </subcellularLocation>
    <subcellularLocation>
        <location evidence="1">Membrane</location>
    </subcellularLocation>
</comment>
<keyword evidence="7" id="KW-1003">Cell membrane</keyword>
<keyword evidence="9" id="KW-1185">Reference proteome</keyword>
<evidence type="ECO:0000256" key="6">
    <source>
        <dbReference type="ARBA" id="ARBA00023310"/>
    </source>
</evidence>
<dbReference type="Pfam" id="PF00213">
    <property type="entry name" value="OSCP"/>
    <property type="match status" value="1"/>
</dbReference>
<keyword evidence="5 7" id="KW-0472">Membrane</keyword>
<dbReference type="InterPro" id="IPR000711">
    <property type="entry name" value="ATPase_OSCP/dsu"/>
</dbReference>
<keyword evidence="6 7" id="KW-0066">ATP synthesis</keyword>
<keyword evidence="7" id="KW-0139">CF(1)</keyword>
<evidence type="ECO:0000256" key="5">
    <source>
        <dbReference type="ARBA" id="ARBA00023136"/>
    </source>
</evidence>
<comment type="function">
    <text evidence="7">This protein is part of the stalk that links CF(0) to CF(1). It either transmits conformational changes from CF(0) to CF(1) or is implicated in proton conduction.</text>
</comment>
<proteinExistence type="inferred from homology"/>
<evidence type="ECO:0000256" key="1">
    <source>
        <dbReference type="ARBA" id="ARBA00004370"/>
    </source>
</evidence>
<sequence length="182" mass="20330">MAKLVSATYGDALFELAVEESKVDSLYAEATDCLKVFEENSELGRLLNHPKIDKSEKEKVIENAFGQFVSKDITGLLVLMVSKDRQKQIMETLRYFIGKIKEYKKIGSAVVSTAKPLTAAQKEKVLSRLLATTGYVDFEIDYIVDESLIGGMVIRIGDRVVDSSIKTKLDEFAKDLKKIQLA</sequence>
<comment type="similarity">
    <text evidence="7">Belongs to the ATPase delta chain family.</text>
</comment>
<evidence type="ECO:0000256" key="4">
    <source>
        <dbReference type="ARBA" id="ARBA00023065"/>
    </source>
</evidence>
<protein>
    <recommendedName>
        <fullName evidence="7">ATP synthase subunit delta</fullName>
    </recommendedName>
    <alternativeName>
        <fullName evidence="7">ATP synthase F(1) sector subunit delta</fullName>
    </alternativeName>
    <alternativeName>
        <fullName evidence="7">F-type ATPase subunit delta</fullName>
        <shortName evidence="7">F-ATPase subunit delta</shortName>
    </alternativeName>
</protein>
<dbReference type="HAMAP" id="MF_01416">
    <property type="entry name" value="ATP_synth_delta_bact"/>
    <property type="match status" value="1"/>
</dbReference>
<accession>A0ABV1H7Q5</accession>
<keyword evidence="3 7" id="KW-0375">Hydrogen ion transport</keyword>
<evidence type="ECO:0000313" key="8">
    <source>
        <dbReference type="EMBL" id="MEQ2555721.1"/>
    </source>
</evidence>
<dbReference type="EMBL" id="JBBMFS010000011">
    <property type="protein sequence ID" value="MEQ2555721.1"/>
    <property type="molecule type" value="Genomic_DNA"/>
</dbReference>
<comment type="caution">
    <text evidence="8">The sequence shown here is derived from an EMBL/GenBank/DDBJ whole genome shotgun (WGS) entry which is preliminary data.</text>
</comment>
<organism evidence="8 9">
    <name type="scientific">Lachnospira intestinalis</name>
    <dbReference type="NCBI Taxonomy" id="3133158"/>
    <lineage>
        <taxon>Bacteria</taxon>
        <taxon>Bacillati</taxon>
        <taxon>Bacillota</taxon>
        <taxon>Clostridia</taxon>
        <taxon>Lachnospirales</taxon>
        <taxon>Lachnospiraceae</taxon>
        <taxon>Lachnospira</taxon>
    </lineage>
</organism>
<name>A0ABV1H7Q5_9FIRM</name>